<dbReference type="Pfam" id="PF13477">
    <property type="entry name" value="Glyco_trans_4_2"/>
    <property type="match status" value="1"/>
</dbReference>
<evidence type="ECO:0000313" key="3">
    <source>
        <dbReference type="EMBL" id="RST99569.1"/>
    </source>
</evidence>
<dbReference type="EMBL" id="NGJS01000004">
    <property type="protein sequence ID" value="RST99569.1"/>
    <property type="molecule type" value="Genomic_DNA"/>
</dbReference>
<dbReference type="OrthoDB" id="9806653at2"/>
<evidence type="ECO:0000259" key="2">
    <source>
        <dbReference type="Pfam" id="PF13477"/>
    </source>
</evidence>
<dbReference type="PANTHER" id="PTHR12526:SF630">
    <property type="entry name" value="GLYCOSYLTRANSFERASE"/>
    <property type="match status" value="1"/>
</dbReference>
<name>A0A429ZZX2_9ENTE</name>
<dbReference type="InterPro" id="IPR001296">
    <property type="entry name" value="Glyco_trans_1"/>
</dbReference>
<comment type="caution">
    <text evidence="3">The sequence shown here is derived from an EMBL/GenBank/DDBJ whole genome shotgun (WGS) entry which is preliminary data.</text>
</comment>
<proteinExistence type="predicted"/>
<dbReference type="Gene3D" id="3.40.50.2000">
    <property type="entry name" value="Glycogen Phosphorylase B"/>
    <property type="match status" value="2"/>
</dbReference>
<dbReference type="GO" id="GO:0016757">
    <property type="term" value="F:glycosyltransferase activity"/>
    <property type="evidence" value="ECO:0007669"/>
    <property type="project" value="InterPro"/>
</dbReference>
<dbReference type="PANTHER" id="PTHR12526">
    <property type="entry name" value="GLYCOSYLTRANSFERASE"/>
    <property type="match status" value="1"/>
</dbReference>
<dbReference type="CDD" id="cd03808">
    <property type="entry name" value="GT4_CapM-like"/>
    <property type="match status" value="1"/>
</dbReference>
<gene>
    <name evidence="3" type="ORF">CBF37_04375</name>
</gene>
<dbReference type="RefSeq" id="WP_125983507.1">
    <property type="nucleotide sequence ID" value="NZ_NGJS01000004.1"/>
</dbReference>
<evidence type="ECO:0008006" key="5">
    <source>
        <dbReference type="Google" id="ProtNLM"/>
    </source>
</evidence>
<accession>A0A429ZZX2</accession>
<dbReference type="SUPFAM" id="SSF53756">
    <property type="entry name" value="UDP-Glycosyltransferase/glycogen phosphorylase"/>
    <property type="match status" value="1"/>
</dbReference>
<reference evidence="3 4" key="1">
    <citation type="submission" date="2017-05" db="EMBL/GenBank/DDBJ databases">
        <title>Vagococcus spp. assemblies.</title>
        <authorList>
            <person name="Gulvik C.A."/>
        </authorList>
    </citation>
    <scope>NUCLEOTIDE SEQUENCE [LARGE SCALE GENOMIC DNA]</scope>
    <source>
        <strain evidence="3 4">SS1995</strain>
    </source>
</reference>
<keyword evidence="4" id="KW-1185">Reference proteome</keyword>
<evidence type="ECO:0000313" key="4">
    <source>
        <dbReference type="Proteomes" id="UP000287857"/>
    </source>
</evidence>
<protein>
    <recommendedName>
        <fullName evidence="5">Glycosyltransferase family 1 protein</fullName>
    </recommendedName>
</protein>
<feature type="domain" description="Glycosyl transferase family 1" evidence="1">
    <location>
        <begin position="189"/>
        <end position="350"/>
    </location>
</feature>
<evidence type="ECO:0000259" key="1">
    <source>
        <dbReference type="Pfam" id="PF00534"/>
    </source>
</evidence>
<dbReference type="InterPro" id="IPR028098">
    <property type="entry name" value="Glyco_trans_4-like_N"/>
</dbReference>
<dbReference type="Pfam" id="PF00534">
    <property type="entry name" value="Glycos_transf_1"/>
    <property type="match status" value="1"/>
</dbReference>
<sequence>MKKVLFVATVVKGHIDVFHIPFLEEFKKNGWEVHVAAKNNYDNAEECVIPFCDKFFDIPFERSPLGKNNISSYQLLKGIIQEGNYEIIHCHTPVGGALTRLVAKNLKSLSSKIIYTAHGFHFFKGAPLKNWLIFYPIEKYLSKYTDTLITINQEDYDIAKKKFYCHDVKLVPGVGVAGSKFYELSDEKKQEIFKLNNLDRDKFYLIYIAELSNRKNQMFLLEAMKKLKVIDSSIVLLLVGMGDNYELYKKFIKRERLESNVKLLGYRKDINNLINISDIVVSSSKQEGLPVNLIEGMTVGKPLVVSDVRGNRDLVINNENGFTYRLSEQKEFLNYILFLRSDKEKYRKFQCESQSLATNYNLNHIMCDMRGIYFKPRS</sequence>
<organism evidence="3 4">
    <name type="scientific">Vagococcus vulneris</name>
    <dbReference type="NCBI Taxonomy" id="1977869"/>
    <lineage>
        <taxon>Bacteria</taxon>
        <taxon>Bacillati</taxon>
        <taxon>Bacillota</taxon>
        <taxon>Bacilli</taxon>
        <taxon>Lactobacillales</taxon>
        <taxon>Enterococcaceae</taxon>
        <taxon>Vagococcus</taxon>
    </lineage>
</organism>
<feature type="domain" description="Glycosyltransferase subfamily 4-like N-terminal" evidence="2">
    <location>
        <begin position="3"/>
        <end position="152"/>
    </location>
</feature>
<dbReference type="Proteomes" id="UP000287857">
    <property type="component" value="Unassembled WGS sequence"/>
</dbReference>
<dbReference type="AlphaFoldDB" id="A0A429ZZX2"/>